<dbReference type="PROSITE" id="PS50893">
    <property type="entry name" value="ABC_TRANSPORTER_2"/>
    <property type="match status" value="1"/>
</dbReference>
<dbReference type="GO" id="GO:0016887">
    <property type="term" value="F:ATP hydrolysis activity"/>
    <property type="evidence" value="ECO:0007669"/>
    <property type="project" value="InterPro"/>
</dbReference>
<accession>A0A9X1WLS3</accession>
<organism evidence="6 7">
    <name type="scientific">Corynebacterium kalidii</name>
    <dbReference type="NCBI Taxonomy" id="2931982"/>
    <lineage>
        <taxon>Bacteria</taxon>
        <taxon>Bacillati</taxon>
        <taxon>Actinomycetota</taxon>
        <taxon>Actinomycetes</taxon>
        <taxon>Mycobacteriales</taxon>
        <taxon>Corynebacteriaceae</taxon>
        <taxon>Corynebacterium</taxon>
    </lineage>
</organism>
<dbReference type="Gene3D" id="3.40.50.300">
    <property type="entry name" value="P-loop containing nucleotide triphosphate hydrolases"/>
    <property type="match status" value="2"/>
</dbReference>
<reference evidence="6" key="1">
    <citation type="submission" date="2022-04" db="EMBL/GenBank/DDBJ databases">
        <title>Corynebacterium kalidii LD5P10.</title>
        <authorList>
            <person name="Sun J.Q."/>
        </authorList>
    </citation>
    <scope>NUCLEOTIDE SEQUENCE</scope>
    <source>
        <strain evidence="6">LD5P10</strain>
    </source>
</reference>
<dbReference type="GO" id="GO:0005524">
    <property type="term" value="F:ATP binding"/>
    <property type="evidence" value="ECO:0007669"/>
    <property type="project" value="UniProtKB-KW"/>
</dbReference>
<sequence length="553" mass="59803">MSTTQSPSVVLSDVSFSWPDGTTVLDHVTAAFGPGRTGLLGANGTGKSTLLTLIAGERHPMSGTVVTRGDIGYLPQNLTLSTGSTVADLLGVTDTLEALRAIEAGSVEERHVDTLGGRWGVEEEARRALDGVGLTGVGVDRTVGTLSGGETVLAAVAGLELHNGWDEDGGGVVLLDEPTNNLDRRARHSLYGAVEAWRGALIVVSHDVTLLDLMDDTAELRDGTLTLFGGGYSDYRRQVGQEQAAAAQALRTAEQKLRTEKRQRAQAQTTLARRQRYARTDFVNRRKPKMIMNQRKSEAQVSAGKLRGDLDEKVVLAQREKERREERVRRDPAIRISLPAPGVPAGRRLLEFSACPDPDGGPVVVQGPERVALTGPNGIGKTRLLEMLVRQQHRGGPSGEVRGEARGCVRVEAFTDRIGYLPQRLDHLDDDADVIDTVRASAPGTTVEQVRANLARFLFDGDAVHRRVGDLSGGERFRVALARILLAQPAHQVLVLDEPTNNLDLDSVDALVSALEDYRGAVVVVSHDDVFLDRLGVDTWIALDRDGLRRGRP</sequence>
<keyword evidence="7" id="KW-1185">Reference proteome</keyword>
<evidence type="ECO:0000256" key="2">
    <source>
        <dbReference type="ARBA" id="ARBA00022741"/>
    </source>
</evidence>
<keyword evidence="4" id="KW-0175">Coiled coil</keyword>
<proteinExistence type="predicted"/>
<keyword evidence="2" id="KW-0547">Nucleotide-binding</keyword>
<dbReference type="Proteomes" id="UP001139207">
    <property type="component" value="Unassembled WGS sequence"/>
</dbReference>
<feature type="domain" description="ABC transporter" evidence="5">
    <location>
        <begin position="9"/>
        <end position="247"/>
    </location>
</feature>
<dbReference type="InterPro" id="IPR003593">
    <property type="entry name" value="AAA+_ATPase"/>
</dbReference>
<dbReference type="RefSeq" id="WP_244804605.1">
    <property type="nucleotide sequence ID" value="NZ_JALIEA010000013.1"/>
</dbReference>
<evidence type="ECO:0000313" key="6">
    <source>
        <dbReference type="EMBL" id="MCJ7858872.1"/>
    </source>
</evidence>
<evidence type="ECO:0000256" key="4">
    <source>
        <dbReference type="SAM" id="Coils"/>
    </source>
</evidence>
<dbReference type="InterPro" id="IPR050611">
    <property type="entry name" value="ABCF"/>
</dbReference>
<keyword evidence="1" id="KW-0677">Repeat</keyword>
<dbReference type="EMBL" id="JALIEA010000013">
    <property type="protein sequence ID" value="MCJ7858872.1"/>
    <property type="molecule type" value="Genomic_DNA"/>
</dbReference>
<keyword evidence="3 6" id="KW-0067">ATP-binding</keyword>
<feature type="coiled-coil region" evidence="4">
    <location>
        <begin position="243"/>
        <end position="270"/>
    </location>
</feature>
<name>A0A9X1WLS3_9CORY</name>
<dbReference type="FunFam" id="3.40.50.300:FF:001320">
    <property type="entry name" value="Heme ABC transporter ATP-binding protein"/>
    <property type="match status" value="1"/>
</dbReference>
<dbReference type="PANTHER" id="PTHR19211:SF6">
    <property type="entry name" value="BLL7188 PROTEIN"/>
    <property type="match status" value="1"/>
</dbReference>
<evidence type="ECO:0000313" key="7">
    <source>
        <dbReference type="Proteomes" id="UP001139207"/>
    </source>
</evidence>
<dbReference type="PANTHER" id="PTHR19211">
    <property type="entry name" value="ATP-BINDING TRANSPORT PROTEIN-RELATED"/>
    <property type="match status" value="1"/>
</dbReference>
<dbReference type="Pfam" id="PF00005">
    <property type="entry name" value="ABC_tran"/>
    <property type="match status" value="2"/>
</dbReference>
<evidence type="ECO:0000256" key="3">
    <source>
        <dbReference type="ARBA" id="ARBA00022840"/>
    </source>
</evidence>
<dbReference type="SUPFAM" id="SSF52540">
    <property type="entry name" value="P-loop containing nucleoside triphosphate hydrolases"/>
    <property type="match status" value="2"/>
</dbReference>
<dbReference type="InterPro" id="IPR027417">
    <property type="entry name" value="P-loop_NTPase"/>
</dbReference>
<comment type="caution">
    <text evidence="6">The sequence shown here is derived from an EMBL/GenBank/DDBJ whole genome shotgun (WGS) entry which is preliminary data.</text>
</comment>
<evidence type="ECO:0000256" key="1">
    <source>
        <dbReference type="ARBA" id="ARBA00022737"/>
    </source>
</evidence>
<dbReference type="AlphaFoldDB" id="A0A9X1WLS3"/>
<dbReference type="SMART" id="SM00382">
    <property type="entry name" value="AAA"/>
    <property type="match status" value="2"/>
</dbReference>
<evidence type="ECO:0000259" key="5">
    <source>
        <dbReference type="PROSITE" id="PS50893"/>
    </source>
</evidence>
<gene>
    <name evidence="6" type="ORF">MUN33_09125</name>
</gene>
<protein>
    <submittedName>
        <fullName evidence="6">ATP-binding cassette domain-containing protein</fullName>
    </submittedName>
</protein>
<dbReference type="InterPro" id="IPR003439">
    <property type="entry name" value="ABC_transporter-like_ATP-bd"/>
</dbReference>